<proteinExistence type="predicted"/>
<dbReference type="Proteomes" id="UP000000763">
    <property type="component" value="Chromosome 6"/>
</dbReference>
<sequence>MLDQGLRCKIGGAGSALGWRFGRWRTSSCEAERARVARRGEEEGSARGGPGEEGRETNRVRARVVVEWMATSFLGVFRPENPPFPRPHQSTTPDWFRIYLLYHRNYQYFLRFRVIAMMMMKLSHL</sequence>
<evidence type="ECO:0000256" key="1">
    <source>
        <dbReference type="SAM" id="MobiDB-lite"/>
    </source>
</evidence>
<reference evidence="3" key="1">
    <citation type="journal article" date="2005" name="Nature">
        <title>The map-based sequence of the rice genome.</title>
        <authorList>
            <consortium name="International rice genome sequencing project (IRGSP)"/>
            <person name="Matsumoto T."/>
            <person name="Wu J."/>
            <person name="Kanamori H."/>
            <person name="Katayose Y."/>
            <person name="Fujisawa M."/>
            <person name="Namiki N."/>
            <person name="Mizuno H."/>
            <person name="Yamamoto K."/>
            <person name="Antonio B.A."/>
            <person name="Baba T."/>
            <person name="Sakata K."/>
            <person name="Nagamura Y."/>
            <person name="Aoki H."/>
            <person name="Arikawa K."/>
            <person name="Arita K."/>
            <person name="Bito T."/>
            <person name="Chiden Y."/>
            <person name="Fujitsuka N."/>
            <person name="Fukunaka R."/>
            <person name="Hamada M."/>
            <person name="Harada C."/>
            <person name="Hayashi A."/>
            <person name="Hijishita S."/>
            <person name="Honda M."/>
            <person name="Hosokawa S."/>
            <person name="Ichikawa Y."/>
            <person name="Idonuma A."/>
            <person name="Iijima M."/>
            <person name="Ikeda M."/>
            <person name="Ikeno M."/>
            <person name="Ito K."/>
            <person name="Ito S."/>
            <person name="Ito T."/>
            <person name="Ito Y."/>
            <person name="Ito Y."/>
            <person name="Iwabuchi A."/>
            <person name="Kamiya K."/>
            <person name="Karasawa W."/>
            <person name="Kurita K."/>
            <person name="Katagiri S."/>
            <person name="Kikuta A."/>
            <person name="Kobayashi H."/>
            <person name="Kobayashi N."/>
            <person name="Machita K."/>
            <person name="Maehara T."/>
            <person name="Masukawa M."/>
            <person name="Mizubayashi T."/>
            <person name="Mukai Y."/>
            <person name="Nagasaki H."/>
            <person name="Nagata Y."/>
            <person name="Naito S."/>
            <person name="Nakashima M."/>
            <person name="Nakama Y."/>
            <person name="Nakamichi Y."/>
            <person name="Nakamura M."/>
            <person name="Meguro A."/>
            <person name="Negishi M."/>
            <person name="Ohta I."/>
            <person name="Ohta T."/>
            <person name="Okamoto M."/>
            <person name="Ono N."/>
            <person name="Saji S."/>
            <person name="Sakaguchi M."/>
            <person name="Sakai K."/>
            <person name="Shibata M."/>
            <person name="Shimokawa T."/>
            <person name="Song J."/>
            <person name="Takazaki Y."/>
            <person name="Terasawa K."/>
            <person name="Tsugane M."/>
            <person name="Tsuji K."/>
            <person name="Ueda S."/>
            <person name="Waki K."/>
            <person name="Yamagata H."/>
            <person name="Yamamoto M."/>
            <person name="Yamamoto S."/>
            <person name="Yamane H."/>
            <person name="Yoshiki S."/>
            <person name="Yoshihara R."/>
            <person name="Yukawa K."/>
            <person name="Zhong H."/>
            <person name="Yano M."/>
            <person name="Yuan Q."/>
            <person name="Ouyang S."/>
            <person name="Liu J."/>
            <person name="Jones K.M."/>
            <person name="Gansberger K."/>
            <person name="Moffat K."/>
            <person name="Hill J."/>
            <person name="Bera J."/>
            <person name="Fadrosh D."/>
            <person name="Jin S."/>
            <person name="Johri S."/>
            <person name="Kim M."/>
            <person name="Overton L."/>
            <person name="Reardon M."/>
            <person name="Tsitrin T."/>
            <person name="Vuong H."/>
            <person name="Weaver B."/>
            <person name="Ciecko A."/>
            <person name="Tallon L."/>
            <person name="Jackson J."/>
            <person name="Pai G."/>
            <person name="Aken S.V."/>
            <person name="Utterback T."/>
            <person name="Reidmuller S."/>
            <person name="Feldblyum T."/>
            <person name="Hsiao J."/>
            <person name="Zismann V."/>
            <person name="Iobst S."/>
            <person name="de Vazeille A.R."/>
            <person name="Buell C.R."/>
            <person name="Ying K."/>
            <person name="Li Y."/>
            <person name="Lu T."/>
            <person name="Huang Y."/>
            <person name="Zhao Q."/>
            <person name="Feng Q."/>
            <person name="Zhang L."/>
            <person name="Zhu J."/>
            <person name="Weng Q."/>
            <person name="Mu J."/>
            <person name="Lu Y."/>
            <person name="Fan D."/>
            <person name="Liu Y."/>
            <person name="Guan J."/>
            <person name="Zhang Y."/>
            <person name="Yu S."/>
            <person name="Liu X."/>
            <person name="Zhang Y."/>
            <person name="Hong G."/>
            <person name="Han B."/>
            <person name="Choisne N."/>
            <person name="Demange N."/>
            <person name="Orjeda G."/>
            <person name="Samain S."/>
            <person name="Cattolico L."/>
            <person name="Pelletier E."/>
            <person name="Couloux A."/>
            <person name="Segurens B."/>
            <person name="Wincker P."/>
            <person name="D'Hont A."/>
            <person name="Scarpelli C."/>
            <person name="Weissenbach J."/>
            <person name="Salanoubat M."/>
            <person name="Quetier F."/>
            <person name="Yu Y."/>
            <person name="Kim H.R."/>
            <person name="Rambo T."/>
            <person name="Currie J."/>
            <person name="Collura K."/>
            <person name="Luo M."/>
            <person name="Yang T."/>
            <person name="Ammiraju J.S.S."/>
            <person name="Engler F."/>
            <person name="Soderlund C."/>
            <person name="Wing R.A."/>
            <person name="Palmer L.E."/>
            <person name="de la Bastide M."/>
            <person name="Spiegel L."/>
            <person name="Nascimento L."/>
            <person name="Zutavern T."/>
            <person name="O'Shaughnessy A."/>
            <person name="Dike S."/>
            <person name="Dedhia N."/>
            <person name="Preston R."/>
            <person name="Balija V."/>
            <person name="McCombie W.R."/>
            <person name="Chow T."/>
            <person name="Chen H."/>
            <person name="Chung M."/>
            <person name="Chen C."/>
            <person name="Shaw J."/>
            <person name="Wu H."/>
            <person name="Hsiao K."/>
            <person name="Chao Y."/>
            <person name="Chu M."/>
            <person name="Cheng C."/>
            <person name="Hour A."/>
            <person name="Lee P."/>
            <person name="Lin S."/>
            <person name="Lin Y."/>
            <person name="Liou J."/>
            <person name="Liu S."/>
            <person name="Hsing Y."/>
            <person name="Raghuvanshi S."/>
            <person name="Mohanty A."/>
            <person name="Bharti A.K."/>
            <person name="Gaur A."/>
            <person name="Gupta V."/>
            <person name="Kumar D."/>
            <person name="Ravi V."/>
            <person name="Vij S."/>
            <person name="Kapur A."/>
            <person name="Khurana P."/>
            <person name="Khurana P."/>
            <person name="Khurana J.P."/>
            <person name="Tyagi A.K."/>
            <person name="Gaikwad K."/>
            <person name="Singh A."/>
            <person name="Dalal V."/>
            <person name="Srivastava S."/>
            <person name="Dixit A."/>
            <person name="Pal A.K."/>
            <person name="Ghazi I.A."/>
            <person name="Yadav M."/>
            <person name="Pandit A."/>
            <person name="Bhargava A."/>
            <person name="Sureshbabu K."/>
            <person name="Batra K."/>
            <person name="Sharma T.R."/>
            <person name="Mohapatra T."/>
            <person name="Singh N.K."/>
            <person name="Messing J."/>
            <person name="Nelson A.B."/>
            <person name="Fuks G."/>
            <person name="Kavchok S."/>
            <person name="Keizer G."/>
            <person name="Linton E."/>
            <person name="Llaca V."/>
            <person name="Song R."/>
            <person name="Tanyolac B."/>
            <person name="Young S."/>
            <person name="Ho-Il K."/>
            <person name="Hahn J.H."/>
            <person name="Sangsakoo G."/>
            <person name="Vanavichit A."/>
            <person name="de Mattos Luiz.A.T."/>
            <person name="Zimmer P.D."/>
            <person name="Malone G."/>
            <person name="Dellagostin O."/>
            <person name="de Oliveira A.C."/>
            <person name="Bevan M."/>
            <person name="Bancroft I."/>
            <person name="Minx P."/>
            <person name="Cordum H."/>
            <person name="Wilson R."/>
            <person name="Cheng Z."/>
            <person name="Jin W."/>
            <person name="Jiang J."/>
            <person name="Leong S.A."/>
            <person name="Iwama H."/>
            <person name="Gojobori T."/>
            <person name="Itoh T."/>
            <person name="Niimura Y."/>
            <person name="Fujii Y."/>
            <person name="Habara T."/>
            <person name="Sakai H."/>
            <person name="Sato Y."/>
            <person name="Wilson G."/>
            <person name="Kumar K."/>
            <person name="McCouch S."/>
            <person name="Juretic N."/>
            <person name="Hoen D."/>
            <person name="Wright S."/>
            <person name="Bruskiewich R."/>
            <person name="Bureau T."/>
            <person name="Miyao A."/>
            <person name="Hirochika H."/>
            <person name="Nishikawa T."/>
            <person name="Kadowaki K."/>
            <person name="Sugiura M."/>
            <person name="Burr B."/>
            <person name="Sasaki T."/>
        </authorList>
    </citation>
    <scope>NUCLEOTIDE SEQUENCE [LARGE SCALE GENOMIC DNA]</scope>
    <source>
        <strain evidence="3">cv. Nipponbare</strain>
    </source>
</reference>
<accession>Q653Z9</accession>
<feature type="region of interest" description="Disordered" evidence="1">
    <location>
        <begin position="35"/>
        <end position="58"/>
    </location>
</feature>
<protein>
    <submittedName>
        <fullName evidence="2">Uncharacterized protein</fullName>
    </submittedName>
</protein>
<name>Q653Z9_ORYSJ</name>
<dbReference type="EMBL" id="AP004744">
    <property type="protein sequence ID" value="BAD45868.1"/>
    <property type="molecule type" value="Genomic_DNA"/>
</dbReference>
<gene>
    <name evidence="2" type="primary">OSJNBb0065C04.34</name>
</gene>
<dbReference type="AlphaFoldDB" id="Q653Z9"/>
<evidence type="ECO:0000313" key="2">
    <source>
        <dbReference type="EMBL" id="BAD45868.1"/>
    </source>
</evidence>
<reference evidence="3" key="2">
    <citation type="journal article" date="2008" name="Nucleic Acids Res.">
        <title>The rice annotation project database (RAP-DB): 2008 update.</title>
        <authorList>
            <consortium name="The rice annotation project (RAP)"/>
        </authorList>
    </citation>
    <scope>GENOME REANNOTATION</scope>
    <source>
        <strain evidence="3">cv. Nipponbare</strain>
    </source>
</reference>
<evidence type="ECO:0000313" key="3">
    <source>
        <dbReference type="Proteomes" id="UP000000763"/>
    </source>
</evidence>
<organism evidence="2 3">
    <name type="scientific">Oryza sativa subsp. japonica</name>
    <name type="common">Rice</name>
    <dbReference type="NCBI Taxonomy" id="39947"/>
    <lineage>
        <taxon>Eukaryota</taxon>
        <taxon>Viridiplantae</taxon>
        <taxon>Streptophyta</taxon>
        <taxon>Embryophyta</taxon>
        <taxon>Tracheophyta</taxon>
        <taxon>Spermatophyta</taxon>
        <taxon>Magnoliopsida</taxon>
        <taxon>Liliopsida</taxon>
        <taxon>Poales</taxon>
        <taxon>Poaceae</taxon>
        <taxon>BOP clade</taxon>
        <taxon>Oryzoideae</taxon>
        <taxon>Oryzeae</taxon>
        <taxon>Oryzinae</taxon>
        <taxon>Oryza</taxon>
        <taxon>Oryza sativa</taxon>
    </lineage>
</organism>